<proteinExistence type="predicted"/>
<dbReference type="OrthoDB" id="7445868at2"/>
<dbReference type="EMBL" id="FNPF01000002">
    <property type="protein sequence ID" value="SDX98048.1"/>
    <property type="molecule type" value="Genomic_DNA"/>
</dbReference>
<organism evidence="1 2">
    <name type="scientific">Citreimonas salinaria</name>
    <dbReference type="NCBI Taxonomy" id="321339"/>
    <lineage>
        <taxon>Bacteria</taxon>
        <taxon>Pseudomonadati</taxon>
        <taxon>Pseudomonadota</taxon>
        <taxon>Alphaproteobacteria</taxon>
        <taxon>Rhodobacterales</taxon>
        <taxon>Roseobacteraceae</taxon>
        <taxon>Citreimonas</taxon>
    </lineage>
</organism>
<dbReference type="InterPro" id="IPR029063">
    <property type="entry name" value="SAM-dependent_MTases_sf"/>
</dbReference>
<evidence type="ECO:0000313" key="1">
    <source>
        <dbReference type="EMBL" id="SDX98048.1"/>
    </source>
</evidence>
<keyword evidence="2" id="KW-1185">Reference proteome</keyword>
<reference evidence="1 2" key="1">
    <citation type="submission" date="2016-10" db="EMBL/GenBank/DDBJ databases">
        <authorList>
            <person name="de Groot N.N."/>
        </authorList>
    </citation>
    <scope>NUCLEOTIDE SEQUENCE [LARGE SCALE GENOMIC DNA]</scope>
    <source>
        <strain evidence="1 2">DSM 26880</strain>
    </source>
</reference>
<gene>
    <name evidence="1" type="ORF">SAMN05444340_102149</name>
</gene>
<dbReference type="Gene3D" id="3.40.50.150">
    <property type="entry name" value="Vaccinia Virus protein VP39"/>
    <property type="match status" value="1"/>
</dbReference>
<evidence type="ECO:0000313" key="2">
    <source>
        <dbReference type="Proteomes" id="UP000199286"/>
    </source>
</evidence>
<dbReference type="Proteomes" id="UP000199286">
    <property type="component" value="Unassembled WGS sequence"/>
</dbReference>
<dbReference type="SUPFAM" id="SSF53335">
    <property type="entry name" value="S-adenosyl-L-methionine-dependent methyltransferases"/>
    <property type="match status" value="1"/>
</dbReference>
<evidence type="ECO:0008006" key="3">
    <source>
        <dbReference type="Google" id="ProtNLM"/>
    </source>
</evidence>
<sequence length="200" mass="22498">MSQAAATQRPELTLPEAEAHALRTAYEDAAVILEYGSGGSTVMAAELPGKTVFAVESDKAWAEDMRAWFDANPPAEGTEVHVVWSDIGLTKEWGQPRDDSEWRRWSRYPLGIWRDKGFRQPDVVLVDGRFRVGCALASAFLTQAPLTLLFDDYADRPRYARVEDWLGPPSMIGRMAVFHVEPTPISPDRLLQVVQFMHRP</sequence>
<accession>A0A1H3G5X9</accession>
<name>A0A1H3G5X9_9RHOB</name>
<dbReference type="STRING" id="321339.SAMN05444340_102149"/>
<dbReference type="AlphaFoldDB" id="A0A1H3G5X9"/>
<dbReference type="RefSeq" id="WP_089879148.1">
    <property type="nucleotide sequence ID" value="NZ_FNPF01000002.1"/>
</dbReference>
<protein>
    <recommendedName>
        <fullName evidence="3">Methyltransferase domain-containing protein</fullName>
    </recommendedName>
</protein>